<dbReference type="InterPro" id="IPR036961">
    <property type="entry name" value="Kinesin_motor_dom_sf"/>
</dbReference>
<keyword evidence="11" id="KW-1185">Reference proteome</keyword>
<feature type="compositionally biased region" description="Basic and acidic residues" evidence="7">
    <location>
        <begin position="1658"/>
        <end position="1667"/>
    </location>
</feature>
<dbReference type="Gene3D" id="2.60.200.20">
    <property type="match status" value="1"/>
</dbReference>
<feature type="region of interest" description="Disordered" evidence="7">
    <location>
        <begin position="1643"/>
        <end position="1667"/>
    </location>
</feature>
<evidence type="ECO:0000259" key="8">
    <source>
        <dbReference type="PROSITE" id="PS50067"/>
    </source>
</evidence>
<evidence type="ECO:0000256" key="6">
    <source>
        <dbReference type="SAM" id="Coils"/>
    </source>
</evidence>
<feature type="region of interest" description="Disordered" evidence="7">
    <location>
        <begin position="2973"/>
        <end position="2994"/>
    </location>
</feature>
<feature type="region of interest" description="Disordered" evidence="7">
    <location>
        <begin position="1196"/>
        <end position="1226"/>
    </location>
</feature>
<feature type="region of interest" description="Disordered" evidence="7">
    <location>
        <begin position="1704"/>
        <end position="1753"/>
    </location>
</feature>
<feature type="region of interest" description="Disordered" evidence="7">
    <location>
        <begin position="2603"/>
        <end position="2633"/>
    </location>
</feature>
<feature type="compositionally biased region" description="Low complexity" evidence="7">
    <location>
        <begin position="2281"/>
        <end position="2312"/>
    </location>
</feature>
<evidence type="ECO:0000256" key="1">
    <source>
        <dbReference type="ARBA" id="ARBA00022741"/>
    </source>
</evidence>
<dbReference type="PRINTS" id="PR00380">
    <property type="entry name" value="KINESINHEAVY"/>
</dbReference>
<feature type="region of interest" description="Disordered" evidence="7">
    <location>
        <begin position="1109"/>
        <end position="1131"/>
    </location>
</feature>
<dbReference type="Gene3D" id="3.30.530.20">
    <property type="match status" value="1"/>
</dbReference>
<dbReference type="PROSITE" id="PS00411">
    <property type="entry name" value="KINESIN_MOTOR_1"/>
    <property type="match status" value="1"/>
</dbReference>
<feature type="compositionally biased region" description="Polar residues" evidence="7">
    <location>
        <begin position="2313"/>
        <end position="2323"/>
    </location>
</feature>
<dbReference type="InterPro" id="IPR023393">
    <property type="entry name" value="START-like_dom_sf"/>
</dbReference>
<dbReference type="SUPFAM" id="SSF49879">
    <property type="entry name" value="SMAD/FHA domain"/>
    <property type="match status" value="1"/>
</dbReference>
<dbReference type="GO" id="GO:0007018">
    <property type="term" value="P:microtubule-based movement"/>
    <property type="evidence" value="ECO:0007669"/>
    <property type="project" value="InterPro"/>
</dbReference>
<evidence type="ECO:0000256" key="7">
    <source>
        <dbReference type="SAM" id="MobiDB-lite"/>
    </source>
</evidence>
<dbReference type="GO" id="GO:0008289">
    <property type="term" value="F:lipid binding"/>
    <property type="evidence" value="ECO:0007669"/>
    <property type="project" value="InterPro"/>
</dbReference>
<feature type="domain" description="START" evidence="9">
    <location>
        <begin position="3524"/>
        <end position="3647"/>
    </location>
</feature>
<dbReference type="PROSITE" id="PS50067">
    <property type="entry name" value="KINESIN_MOTOR_2"/>
    <property type="match status" value="1"/>
</dbReference>
<organism evidence="10 11">
    <name type="scientific">Onychostoma macrolepis</name>
    <dbReference type="NCBI Taxonomy" id="369639"/>
    <lineage>
        <taxon>Eukaryota</taxon>
        <taxon>Metazoa</taxon>
        <taxon>Chordata</taxon>
        <taxon>Craniata</taxon>
        <taxon>Vertebrata</taxon>
        <taxon>Euteleostomi</taxon>
        <taxon>Actinopterygii</taxon>
        <taxon>Neopterygii</taxon>
        <taxon>Teleostei</taxon>
        <taxon>Ostariophysi</taxon>
        <taxon>Cypriniformes</taxon>
        <taxon>Cyprinidae</taxon>
        <taxon>Acrossocheilinae</taxon>
        <taxon>Onychostoma</taxon>
    </lineage>
</organism>
<evidence type="ECO:0000256" key="5">
    <source>
        <dbReference type="PROSITE-ProRule" id="PRU00283"/>
    </source>
</evidence>
<feature type="region of interest" description="Disordered" evidence="7">
    <location>
        <begin position="867"/>
        <end position="895"/>
    </location>
</feature>
<dbReference type="InterPro" id="IPR008984">
    <property type="entry name" value="SMAD_FHA_dom_sf"/>
</dbReference>
<keyword evidence="1 5" id="KW-0547">Nucleotide-binding</keyword>
<evidence type="ECO:0000256" key="2">
    <source>
        <dbReference type="ARBA" id="ARBA00022840"/>
    </source>
</evidence>
<dbReference type="GO" id="GO:0003777">
    <property type="term" value="F:microtubule motor activity"/>
    <property type="evidence" value="ECO:0007669"/>
    <property type="project" value="InterPro"/>
</dbReference>
<name>A0A7J6C9E4_9TELE</name>
<feature type="region of interest" description="Disordered" evidence="7">
    <location>
        <begin position="1280"/>
        <end position="1308"/>
    </location>
</feature>
<dbReference type="SUPFAM" id="SSF55961">
    <property type="entry name" value="Bet v1-like"/>
    <property type="match status" value="1"/>
</dbReference>
<dbReference type="InterPro" id="IPR027417">
    <property type="entry name" value="P-loop_NTPase"/>
</dbReference>
<dbReference type="GO" id="GO:0048731">
    <property type="term" value="P:system development"/>
    <property type="evidence" value="ECO:0007669"/>
    <property type="project" value="UniProtKB-ARBA"/>
</dbReference>
<protein>
    <recommendedName>
        <fullName evidence="12">StAR-related lipid transfer protein 9</fullName>
    </recommendedName>
</protein>
<sequence>MANVKVAIRVRPLNSRESLDGGRLAVQVEDKVVRVRNVKLEGRLDGRSEGLPDSREKFMEFGFDFCYWSVDPAAPNYASQEEVFQDLGVCVLSGASEGYNVCLFAYGQTGSGKTYTMMGTPDSIGLTPRICQGLFRSGVESADGQSCRVEISFLEIYNERVRDLLRGAEQKKPAPLRVREHPEKGPYVQGLSQHVVTDYKQAVDLLEEGIANRITAATHVHDASSRSHAIFSIQYTQAILENNLPSEIVSKINLVDLAGSERADPQYCRDRITEGANINKSLVTLGIVISALAQNSQMFSSSQSINSVLSEGEGSTVGSQSSSLSGSGRRQCFIPYRDSVLTWLLKDSLGGNSKTIMIGTVSPSSSSYNETLSTLRYAAHARNIVNKPRVNEDANVRLIRELREEIDRLKSMLLSFEMQRNPSPSLSDEREGSLSDIVLQNELKVEQLTKDWSDSWHDKRALLERYNVDINQDRAGVLIHSLLPHLIALEPDVLSTGVTIYHLREGVTRIRPQDDNLEEPHIVLPEGSSCEIENKSGVVTLKPVSGNICMVNEREIKEPCRLAQGAVITLGGLHKFRFNHPAEAAILRERRRTSDGGLVYNSTELNSSSSDIRIAGASCHENGNGTAPRQQLEEQQWYIECLREEIQMEQKRAERDLEREQACLRQQHTEIKQWILQEKQRLETHREKGTLESGVQTDLILHSGLSCQMTEEQGSAERVPPSPLMGDRKRVVQEELLKHHALRRAENRVRRKRLHYQLEKIARKRHLLEAKRELQRLEKELLEGGDEASSPDLGYLSKSRGRPMTLRRHSFSADLLSRLYPQHTPIFSQFLKRNRSSEITASLSGFACATKWESDECLRDQKIRRRSNTMPSRYDQGSSSLARFSDSNKSPLKVASSTEATKLKTASSRLIVKKSTSDEDKNCLDSNTKATRKVLPIIKQKSSVKGTKTLSQGGNKGLETIRKVFSHSVGSGIRSALTKVFRKPPSGSRGHRSVKSVNKMISQFNDKSNKNKTVKDFEQKQEKCPIKPTMSYESLEQLNSLKNKQRRHWHSAEVLTSTKQWVAVQKETAGWVEHSGWEDPNGSSDCDSIFSLDSLSSAYATALAEQLKQEECDSSDAESEDSQISQDSLVMESSGKHVTARPVLRFKKVPSYLSTPTILASCSSQAIGNKEQMRISKDVPAEVFWSLNGSQKLKTENGQGMAREPSHISCLASESRPCSGASMRETENPLALTDAWSSTDAADSPRIIRASGHLIKQDPHTLMESSRCQSSTSLDLFDNMNASESQSSPRSDSTQDGNTTLEEQNDTSFENTLLLESDLSFIPGQEIYFKELTTSAGPCTTHTVCESTDSSDGVADPTTKYEPLNPTVTEALLINSCSKDGEISISTTCFPVNSNREALHVREEPSSSPLYPEDCSLKSNLNLAAGYQVSACDNAGDPEVKNSKAGQILNESHNNASTANGKTIEQCHEEKYFYTKQCTEMVCTTDTKDYALTIEQSDKPGREVNRFGRDGEHFGVQLENEPVIRACKMNDPHAGFGGNMKLPKKSDEYVSHTETALLNIDQEQSSACSTTNAESVKKISLLENWLTPDMMENSDQELEGKEIQNAPSAIDDHKTLISKDHVNTFRNDSSVCDSGLTQTNCTSLKSSRSPEIKNIIDNSKEDRKDAGQIVERKANNRYFQMSDSAINDKISEVVKEHFMMSLREDYSEDQEPNTKKENTSSAKLDNLKSKTNKNEFNYESTQAGRGESNSSQTFSCMSKSEIHKDNSTVHLDNGNAQTEPRHSLTLKDHPVLNSSGTEEHIIRMKEKKVEQESPKCGYVSDNMESVLYCTIEEQSTDELKTSESVLSCVKETIIDVNTSRENIVVCTQLRKDYVDASNPVQRKDYISEGVLEGGRVTVLKPLLFCPYAQDTLSLKLTNGLEKVQKVNQYLHQNAQVFDNKTKLNESALISKEMNNCDNKTLSHGHSRLLNETLCSPNENCLMKVSTPVKSSKCKIPQVSLSAEATVKHTVSGIHSEYVADTFQQTMEAQNKKTCSYNSSISSMEDYHSTVDGNYPTPEARPLSNLAFYEFGPGNLGKHNGCVSQDKTCTKHSLETATISSNCDKDKERPVEHILNGYSEDLRKDATISDLSQAPQRIQMHNLLKTCDNGKINKYPQSENQSINTSNQMEMVVTPQYNDVSIKEMQSCDNQQLKNQVPNIPKNHQSTCMQKREPGKSVEVYHNAKQTHCSQNTKEYYNNTCKSTDRAEHVTAANATKHFVGNGNDDRWKGKQKRYRKAHFIAPPSSSTDSAPDLSLDESTTSKSRVSRTKPSSQTNLLPTSQNALGKYKSSPLDEQSISSPSAISPRSLEAQSGHRYTQQPIEILSICSEAEIETIACQQDHGSSEEMQKIEMTESKGDKDITLRKNASSEDISVCVEDHAQPFEETVPQTRDSAMHFASSDINPFIHSRTTVVVNTAVHKKQAFGSAANLSCKHSPLSSSNKNMTRCCSVDNGLNIQDSPFSSHLSAYVNHKGLSSTLSSNEYSRDQISSEPLLKAASYSSSSSNKQTLTALKCDSYNGASEELRHSSGQVDEIVLVYSSEYESQEHPSPSRCDQGTQTIEVNKDLKRKSRHRRSSTQTPVSKPGNGAPTTWTSLQNMSEHLSDLIHNTSDLLGNIQCMRTGEKPPKYDQPKHSFQVSSGSNYKRDCCTQTSLDIGVQTENAPRSTNATAHEVNVIVKVIGSDICNVSQLDGDAKILKNKSESEQAYERIKSLPDLRPKSSKVTESQNFLIPPQKLLSLETVVPNQDAPTLEASEGNTVDNSCKKSSSSYLGAKRLHMKQEEKQTYHRNVDLRNCFNKQIMLMDRACSPILTVKAARYTQQRQVKTTQASTNHKIEGQENQYSHVYNVPLKGHKMSNHENKILDQENLCIIHSKNARTASTSVSSVTYENLSCSNLGGSDDFSNSICPRSKCIKNERNEYSHEVEDRVISKPTINRSPSQPQRMSLSPPSSTIGVQLASSSDNVRQSKMETLERPHLSTVNSHLSHRSSGYIIKSWDHSKQSTVQQQEDDVMSLVPSECNTDVLVNINPLAETSMLKEHQEIPDDLPMHNKFTNWSGINQHPPSTHSKIHRPTGQHFTKLSSSYWQEPSEKTDRRAQEIEKLKKERERILASVHMDLSPHQLTVELTEAKLHYGQGETDTLLKILKSGSKEPSSACNKQELLNRHRKSIESLRKDREARLQMCRRARSLSPSKHRIPINYEEQFQRVSDLPSRRREYLQQLRQEIVQTSRVPDPPRREGQCPSDIELLLRDYSRAREEARAEIARARDRLRERTEQEKRRLQQQALSQAVKDDLRFRTRISNSTLCSGSNLSLSSGPTSGYNSSNAAILKDITSPLIQVNGVSEFKVRTRPPVIPLQTSKAQRRWLSVQDVSLETSVTGYEAEFSSTPSSPPCARQRTLSFGSPSSISTSYQDIADCTLASAISEVYLASGGDARNLLAGKAVAGWRHQGVERGVQVFHKATSRPSAHGFLGAVELERPLVSLWSIVRDHAKTHLYHESIKSAWTRPLDESTQLVYLLTDVSNCQLKQSRDFCCLSTESKQDDMWVLAMQSVFEETLPRPSVDTIRGEILPSAWILQPSQRNGREVVTVIYLLQVDLGSPSLAPRLLNTVSRKQAAVIADLDSFFSL</sequence>
<dbReference type="Proteomes" id="UP000579812">
    <property type="component" value="Unassembled WGS sequence"/>
</dbReference>
<feature type="coiled-coil region" evidence="6">
    <location>
        <begin position="760"/>
        <end position="787"/>
    </location>
</feature>
<comment type="caution">
    <text evidence="10">The sequence shown here is derived from an EMBL/GenBank/DDBJ whole genome shotgun (WGS) entry which is preliminary data.</text>
</comment>
<dbReference type="GO" id="GO:0005524">
    <property type="term" value="F:ATP binding"/>
    <property type="evidence" value="ECO:0007669"/>
    <property type="project" value="UniProtKB-UniRule"/>
</dbReference>
<feature type="binding site" evidence="5">
    <location>
        <begin position="107"/>
        <end position="114"/>
    </location>
    <ligand>
        <name>ATP</name>
        <dbReference type="ChEBI" id="CHEBI:30616"/>
    </ligand>
</feature>
<feature type="region of interest" description="Disordered" evidence="7">
    <location>
        <begin position="2254"/>
        <end position="2273"/>
    </location>
</feature>
<dbReference type="InterPro" id="IPR019821">
    <property type="entry name" value="Kinesin_motor_CS"/>
</dbReference>
<evidence type="ECO:0008006" key="12">
    <source>
        <dbReference type="Google" id="ProtNLM"/>
    </source>
</evidence>
<keyword evidence="4 5" id="KW-0505">Motor protein</keyword>
<evidence type="ECO:0000256" key="4">
    <source>
        <dbReference type="ARBA" id="ARBA00023175"/>
    </source>
</evidence>
<accession>A0A7J6C9E4</accession>
<dbReference type="Gene3D" id="3.40.850.10">
    <property type="entry name" value="Kinesin motor domain"/>
    <property type="match status" value="1"/>
</dbReference>
<feature type="compositionally biased region" description="Polar residues" evidence="7">
    <location>
        <begin position="868"/>
        <end position="895"/>
    </location>
</feature>
<keyword evidence="2 5" id="KW-0067">ATP-binding</keyword>
<feature type="compositionally biased region" description="Low complexity" evidence="7">
    <location>
        <begin position="2336"/>
        <end position="2347"/>
    </location>
</feature>
<dbReference type="SMART" id="SM00129">
    <property type="entry name" value="KISc"/>
    <property type="match status" value="1"/>
</dbReference>
<dbReference type="OrthoDB" id="3176171at2759"/>
<evidence type="ECO:0000313" key="10">
    <source>
        <dbReference type="EMBL" id="KAF4102422.1"/>
    </source>
</evidence>
<feature type="compositionally biased region" description="Low complexity" evidence="7">
    <location>
        <begin position="310"/>
        <end position="328"/>
    </location>
</feature>
<evidence type="ECO:0000313" key="11">
    <source>
        <dbReference type="Proteomes" id="UP000579812"/>
    </source>
</evidence>
<dbReference type="Pfam" id="PF01852">
    <property type="entry name" value="START"/>
    <property type="match status" value="1"/>
</dbReference>
<feature type="domain" description="Kinesin motor" evidence="8">
    <location>
        <begin position="3"/>
        <end position="384"/>
    </location>
</feature>
<dbReference type="FunFam" id="3.40.850.10:FF:000021">
    <property type="entry name" value="kinesin-like protein KIF16B isoform X1"/>
    <property type="match status" value="1"/>
</dbReference>
<keyword evidence="3 6" id="KW-0175">Coiled coil</keyword>
<dbReference type="SUPFAM" id="SSF52540">
    <property type="entry name" value="P-loop containing nucleoside triphosphate hydrolases"/>
    <property type="match status" value="1"/>
</dbReference>
<feature type="coiled-coil region" evidence="6">
    <location>
        <begin position="3289"/>
        <end position="3324"/>
    </location>
</feature>
<feature type="compositionally biased region" description="Acidic residues" evidence="7">
    <location>
        <begin position="1112"/>
        <end position="1121"/>
    </location>
</feature>
<evidence type="ECO:0000259" key="9">
    <source>
        <dbReference type="PROSITE" id="PS50848"/>
    </source>
</evidence>
<dbReference type="Pfam" id="PF00225">
    <property type="entry name" value="Kinesin"/>
    <property type="match status" value="1"/>
</dbReference>
<feature type="compositionally biased region" description="Polar residues" evidence="7">
    <location>
        <begin position="1734"/>
        <end position="1753"/>
    </location>
</feature>
<dbReference type="GO" id="GO:0008017">
    <property type="term" value="F:microtubule binding"/>
    <property type="evidence" value="ECO:0007669"/>
    <property type="project" value="InterPro"/>
</dbReference>
<dbReference type="InterPro" id="IPR002913">
    <property type="entry name" value="START_lipid-bd_dom"/>
</dbReference>
<comment type="similarity">
    <text evidence="5">Belongs to the TRAFAC class myosin-kinesin ATPase superfamily. Kinesin family.</text>
</comment>
<feature type="compositionally biased region" description="Basic residues" evidence="7">
    <location>
        <begin position="2606"/>
        <end position="2615"/>
    </location>
</feature>
<dbReference type="PANTHER" id="PTHR47117:SF1">
    <property type="entry name" value="STAR-RELATED LIPID TRANSFER PROTEIN 9"/>
    <property type="match status" value="1"/>
</dbReference>
<dbReference type="InterPro" id="IPR001752">
    <property type="entry name" value="Kinesin_motor_dom"/>
</dbReference>
<feature type="region of interest" description="Disordered" evidence="7">
    <location>
        <begin position="310"/>
        <end position="329"/>
    </location>
</feature>
<evidence type="ECO:0000256" key="3">
    <source>
        <dbReference type="ARBA" id="ARBA00023054"/>
    </source>
</evidence>
<reference evidence="10 11" key="1">
    <citation type="submission" date="2020-04" db="EMBL/GenBank/DDBJ databases">
        <title>Chromosome-level genome assembly of a cyprinid fish Onychostoma macrolepis by integration of Nanopore Sequencing, Bionano and Hi-C technology.</title>
        <authorList>
            <person name="Wang D."/>
        </authorList>
    </citation>
    <scope>NUCLEOTIDE SEQUENCE [LARGE SCALE GENOMIC DNA]</scope>
    <source>
        <strain evidence="10">SWU-2019</strain>
        <tissue evidence="10">Muscle</tissue>
    </source>
</reference>
<feature type="region of interest" description="Disordered" evidence="7">
    <location>
        <begin position="2278"/>
        <end position="2355"/>
    </location>
</feature>
<dbReference type="EMBL" id="JAAMOB010000017">
    <property type="protein sequence ID" value="KAF4102422.1"/>
    <property type="molecule type" value="Genomic_DNA"/>
</dbReference>
<proteinExistence type="inferred from homology"/>
<dbReference type="PROSITE" id="PS50848">
    <property type="entry name" value="START"/>
    <property type="match status" value="1"/>
</dbReference>
<gene>
    <name evidence="10" type="ORF">G5714_017222</name>
</gene>
<dbReference type="PANTHER" id="PTHR47117">
    <property type="entry name" value="STAR-RELATED LIPID TRANSFER PROTEIN 9"/>
    <property type="match status" value="1"/>
</dbReference>